<gene>
    <name evidence="8" type="ORF">ACFP3V_24530</name>
</gene>
<dbReference type="PANTHER" id="PTHR46566">
    <property type="entry name" value="1-PHOSPHOFRUCTOKINASE-RELATED"/>
    <property type="match status" value="1"/>
</dbReference>
<dbReference type="PIRSF" id="PIRSF000535">
    <property type="entry name" value="1PFK/6PFK/LacC"/>
    <property type="match status" value="1"/>
</dbReference>
<dbReference type="Proteomes" id="UP001596174">
    <property type="component" value="Unassembled WGS sequence"/>
</dbReference>
<keyword evidence="3" id="KW-0547">Nucleotide-binding</keyword>
<sequence length="309" mass="31256">MASSFEQIRERTVIVTLTPNPALDLSHQVDALVPGTTHRVRTVHERAGGKGLNVSRVLHQLGCATLALAPVGGLVGEAFRAELAGSGVPHGLLPVRGGTRRTVAVVPADGAEPTLLNEPGVPLSDGEWAALLALLEVTLRQARVLVCSGSPAGPAERMADVVRSARAAKVPVIVDTTGEALLAAARAGADLLKPNAAELREATGIAEPVAAAGKLIAAGAGAVVVSRGPEGLLAVLPDRVVAVAPPRRVAGNPTGAGDAVVAALARGLAEEQGWEAMLQTAARWSAAAVAAPVAGELDLSVLEPRPSRS</sequence>
<evidence type="ECO:0000256" key="2">
    <source>
        <dbReference type="ARBA" id="ARBA00022679"/>
    </source>
</evidence>
<dbReference type="InterPro" id="IPR002173">
    <property type="entry name" value="Carboh/pur_kinase_PfkB_CS"/>
</dbReference>
<dbReference type="Gene3D" id="3.40.1190.20">
    <property type="match status" value="1"/>
</dbReference>
<evidence type="ECO:0000259" key="7">
    <source>
        <dbReference type="Pfam" id="PF00294"/>
    </source>
</evidence>
<dbReference type="RefSeq" id="WP_380587429.1">
    <property type="nucleotide sequence ID" value="NZ_JBHSQJ010000117.1"/>
</dbReference>
<evidence type="ECO:0000313" key="9">
    <source>
        <dbReference type="Proteomes" id="UP001596174"/>
    </source>
</evidence>
<evidence type="ECO:0000256" key="1">
    <source>
        <dbReference type="ARBA" id="ARBA00010688"/>
    </source>
</evidence>
<dbReference type="InterPro" id="IPR017583">
    <property type="entry name" value="Tagatose/fructose_Pkinase"/>
</dbReference>
<organism evidence="8 9">
    <name type="scientific">Streptacidiphilus monticola</name>
    <dbReference type="NCBI Taxonomy" id="2161674"/>
    <lineage>
        <taxon>Bacteria</taxon>
        <taxon>Bacillati</taxon>
        <taxon>Actinomycetota</taxon>
        <taxon>Actinomycetes</taxon>
        <taxon>Kitasatosporales</taxon>
        <taxon>Streptomycetaceae</taxon>
        <taxon>Streptacidiphilus</taxon>
    </lineage>
</organism>
<keyword evidence="5" id="KW-0067">ATP-binding</keyword>
<protein>
    <submittedName>
        <fullName evidence="8">1-phosphofructokinase family hexose kinase</fullName>
    </submittedName>
</protein>
<evidence type="ECO:0000313" key="8">
    <source>
        <dbReference type="EMBL" id="MFC5910375.1"/>
    </source>
</evidence>
<evidence type="ECO:0000256" key="6">
    <source>
        <dbReference type="PIRNR" id="PIRNR000535"/>
    </source>
</evidence>
<proteinExistence type="inferred from homology"/>
<dbReference type="PROSITE" id="PS00583">
    <property type="entry name" value="PFKB_KINASES_1"/>
    <property type="match status" value="1"/>
</dbReference>
<evidence type="ECO:0000256" key="5">
    <source>
        <dbReference type="ARBA" id="ARBA00022840"/>
    </source>
</evidence>
<dbReference type="EMBL" id="JBHSQJ010000117">
    <property type="protein sequence ID" value="MFC5910375.1"/>
    <property type="molecule type" value="Genomic_DNA"/>
</dbReference>
<dbReference type="Pfam" id="PF00294">
    <property type="entry name" value="PfkB"/>
    <property type="match status" value="1"/>
</dbReference>
<evidence type="ECO:0000256" key="3">
    <source>
        <dbReference type="ARBA" id="ARBA00022741"/>
    </source>
</evidence>
<accession>A0ABW1G8V4</accession>
<keyword evidence="2 6" id="KW-0808">Transferase</keyword>
<reference evidence="9" key="1">
    <citation type="journal article" date="2019" name="Int. J. Syst. Evol. Microbiol.">
        <title>The Global Catalogue of Microorganisms (GCM) 10K type strain sequencing project: providing services to taxonomists for standard genome sequencing and annotation.</title>
        <authorList>
            <consortium name="The Broad Institute Genomics Platform"/>
            <consortium name="The Broad Institute Genome Sequencing Center for Infectious Disease"/>
            <person name="Wu L."/>
            <person name="Ma J."/>
        </authorList>
    </citation>
    <scope>NUCLEOTIDE SEQUENCE [LARGE SCALE GENOMIC DNA]</scope>
    <source>
        <strain evidence="9">JCM 4816</strain>
    </source>
</reference>
<dbReference type="SUPFAM" id="SSF53613">
    <property type="entry name" value="Ribokinase-like"/>
    <property type="match status" value="1"/>
</dbReference>
<keyword evidence="9" id="KW-1185">Reference proteome</keyword>
<comment type="similarity">
    <text evidence="1">Belongs to the carbohydrate kinase PfkB family.</text>
</comment>
<keyword evidence="4" id="KW-0418">Kinase</keyword>
<evidence type="ECO:0000256" key="4">
    <source>
        <dbReference type="ARBA" id="ARBA00022777"/>
    </source>
</evidence>
<dbReference type="PROSITE" id="PS00584">
    <property type="entry name" value="PFKB_KINASES_2"/>
    <property type="match status" value="1"/>
</dbReference>
<dbReference type="InterPro" id="IPR011611">
    <property type="entry name" value="PfkB_dom"/>
</dbReference>
<dbReference type="NCBIfam" id="TIGR03168">
    <property type="entry name" value="1-PFK"/>
    <property type="match status" value="1"/>
</dbReference>
<dbReference type="InterPro" id="IPR029056">
    <property type="entry name" value="Ribokinase-like"/>
</dbReference>
<name>A0ABW1G8V4_9ACTN</name>
<dbReference type="PANTHER" id="PTHR46566:SF5">
    <property type="entry name" value="1-PHOSPHOFRUCTOKINASE"/>
    <property type="match status" value="1"/>
</dbReference>
<comment type="caution">
    <text evidence="8">The sequence shown here is derived from an EMBL/GenBank/DDBJ whole genome shotgun (WGS) entry which is preliminary data.</text>
</comment>
<feature type="domain" description="Carbohydrate kinase PfkB" evidence="7">
    <location>
        <begin position="24"/>
        <end position="292"/>
    </location>
</feature>